<dbReference type="Proteomes" id="UP001209570">
    <property type="component" value="Unassembled WGS sequence"/>
</dbReference>
<dbReference type="Pfam" id="PF04218">
    <property type="entry name" value="CENP-B_N"/>
    <property type="match status" value="1"/>
</dbReference>
<keyword evidence="4" id="KW-1185">Reference proteome</keyword>
<dbReference type="InterPro" id="IPR007889">
    <property type="entry name" value="HTH_Psq"/>
</dbReference>
<protein>
    <recommendedName>
        <fullName evidence="2">HTH psq-type domain-containing protein</fullName>
    </recommendedName>
</protein>
<evidence type="ECO:0000313" key="4">
    <source>
        <dbReference type="Proteomes" id="UP001209570"/>
    </source>
</evidence>
<name>A0AAD5M7P6_PYTIN</name>
<feature type="compositionally biased region" description="Low complexity" evidence="1">
    <location>
        <begin position="57"/>
        <end position="75"/>
    </location>
</feature>
<comment type="caution">
    <text evidence="3">The sequence shown here is derived from an EMBL/GenBank/DDBJ whole genome shotgun (WGS) entry which is preliminary data.</text>
</comment>
<dbReference type="SUPFAM" id="SSF46689">
    <property type="entry name" value="Homeodomain-like"/>
    <property type="match status" value="1"/>
</dbReference>
<dbReference type="GO" id="GO:0003677">
    <property type="term" value="F:DNA binding"/>
    <property type="evidence" value="ECO:0007669"/>
    <property type="project" value="InterPro"/>
</dbReference>
<feature type="domain" description="HTH psq-type" evidence="2">
    <location>
        <begin position="122"/>
        <end position="172"/>
    </location>
</feature>
<dbReference type="AlphaFoldDB" id="A0AAD5M7P6"/>
<dbReference type="InterPro" id="IPR009057">
    <property type="entry name" value="Homeodomain-like_sf"/>
</dbReference>
<dbReference type="EMBL" id="JAKCXM010000039">
    <property type="protein sequence ID" value="KAJ0405879.1"/>
    <property type="molecule type" value="Genomic_DNA"/>
</dbReference>
<gene>
    <name evidence="3" type="ORF">P43SY_001611</name>
</gene>
<organism evidence="3 4">
    <name type="scientific">Pythium insidiosum</name>
    <name type="common">Pythiosis disease agent</name>
    <dbReference type="NCBI Taxonomy" id="114742"/>
    <lineage>
        <taxon>Eukaryota</taxon>
        <taxon>Sar</taxon>
        <taxon>Stramenopiles</taxon>
        <taxon>Oomycota</taxon>
        <taxon>Peronosporomycetes</taxon>
        <taxon>Pythiales</taxon>
        <taxon>Pythiaceae</taxon>
        <taxon>Pythium</taxon>
    </lineage>
</organism>
<evidence type="ECO:0000256" key="1">
    <source>
        <dbReference type="SAM" id="MobiDB-lite"/>
    </source>
</evidence>
<proteinExistence type="predicted"/>
<reference evidence="3" key="1">
    <citation type="submission" date="2021-12" db="EMBL/GenBank/DDBJ databases">
        <title>Prjna785345.</title>
        <authorList>
            <person name="Rujirawat T."/>
            <person name="Krajaejun T."/>
        </authorList>
    </citation>
    <scope>NUCLEOTIDE SEQUENCE</scope>
    <source>
        <strain evidence="3">Pi057C3</strain>
    </source>
</reference>
<dbReference type="Gene3D" id="1.10.10.60">
    <property type="entry name" value="Homeodomain-like"/>
    <property type="match status" value="1"/>
</dbReference>
<feature type="region of interest" description="Disordered" evidence="1">
    <location>
        <begin position="55"/>
        <end position="75"/>
    </location>
</feature>
<evidence type="ECO:0000313" key="3">
    <source>
        <dbReference type="EMBL" id="KAJ0405879.1"/>
    </source>
</evidence>
<accession>A0AAD5M7P6</accession>
<sequence length="186" mass="20983">MTTLSLPLPSFQNFVQRTKSPVQSVRLPERFDLEGGEKMLYMALQPALPMDVDDHFSSASSDCGSTSTSDVSSEDSMAANLQELMASLRPPVHAHAHAPARRPERRRAAVQTAATRRHTCRSKKKYLTELQRYEIVRRALAGERQAALAREFGVTRAAVCYLLKHHEEILQRVSALQEHFEEVRGR</sequence>
<evidence type="ECO:0000259" key="2">
    <source>
        <dbReference type="Pfam" id="PF04218"/>
    </source>
</evidence>